<dbReference type="PROSITE" id="PS51387">
    <property type="entry name" value="FAD_PCMH"/>
    <property type="match status" value="1"/>
</dbReference>
<evidence type="ECO:0000256" key="1">
    <source>
        <dbReference type="ARBA" id="ARBA00005466"/>
    </source>
</evidence>
<reference evidence="6" key="1">
    <citation type="journal article" date="2020" name="Stud. Mycol.">
        <title>101 Dothideomycetes genomes: a test case for predicting lifestyles and emergence of pathogens.</title>
        <authorList>
            <person name="Haridas S."/>
            <person name="Albert R."/>
            <person name="Binder M."/>
            <person name="Bloem J."/>
            <person name="Labutti K."/>
            <person name="Salamov A."/>
            <person name="Andreopoulos B."/>
            <person name="Baker S."/>
            <person name="Barry K."/>
            <person name="Bills G."/>
            <person name="Bluhm B."/>
            <person name="Cannon C."/>
            <person name="Castanera R."/>
            <person name="Culley D."/>
            <person name="Daum C."/>
            <person name="Ezra D."/>
            <person name="Gonzalez J."/>
            <person name="Henrissat B."/>
            <person name="Kuo A."/>
            <person name="Liang C."/>
            <person name="Lipzen A."/>
            <person name="Lutzoni F."/>
            <person name="Magnuson J."/>
            <person name="Mondo S."/>
            <person name="Nolan M."/>
            <person name="Ohm R."/>
            <person name="Pangilinan J."/>
            <person name="Park H.-J."/>
            <person name="Ramirez L."/>
            <person name="Alfaro M."/>
            <person name="Sun H."/>
            <person name="Tritt A."/>
            <person name="Yoshinaga Y."/>
            <person name="Zwiers L.-H."/>
            <person name="Turgeon B."/>
            <person name="Goodwin S."/>
            <person name="Spatafora J."/>
            <person name="Crous P."/>
            <person name="Grigoriev I."/>
        </authorList>
    </citation>
    <scope>NUCLEOTIDE SEQUENCE</scope>
    <source>
        <strain evidence="6">CBS 121167</strain>
    </source>
</reference>
<gene>
    <name evidence="6" type="ORF">K452DRAFT_260479</name>
</gene>
<dbReference type="Pfam" id="PF08031">
    <property type="entry name" value="BBE"/>
    <property type="match status" value="1"/>
</dbReference>
<evidence type="ECO:0000259" key="5">
    <source>
        <dbReference type="PROSITE" id="PS51387"/>
    </source>
</evidence>
<dbReference type="Gene3D" id="3.40.462.20">
    <property type="match status" value="1"/>
</dbReference>
<dbReference type="GeneID" id="54296029"/>
<dbReference type="Pfam" id="PF01565">
    <property type="entry name" value="FAD_binding_4"/>
    <property type="match status" value="1"/>
</dbReference>
<keyword evidence="2" id="KW-0285">Flavoprotein</keyword>
<comment type="similarity">
    <text evidence="1">Belongs to the oxygen-dependent FAD-linked oxidoreductase family.</text>
</comment>
<dbReference type="Proteomes" id="UP000799438">
    <property type="component" value="Unassembled WGS sequence"/>
</dbReference>
<dbReference type="InterPro" id="IPR012951">
    <property type="entry name" value="BBE"/>
</dbReference>
<dbReference type="InterPro" id="IPR016166">
    <property type="entry name" value="FAD-bd_PCMH"/>
</dbReference>
<dbReference type="GO" id="GO:0016491">
    <property type="term" value="F:oxidoreductase activity"/>
    <property type="evidence" value="ECO:0007669"/>
    <property type="project" value="UniProtKB-KW"/>
</dbReference>
<sequence length="477" mass="50677">MGQQPSSDGAVTASFRSCLTTAVGSDAKVAFAGDFLYQFTDVKPYNLDIPVTPAAVAYPDSAEQVAAIIACAVDHGHKVQARSGGHSFGNYCLGGANSSAVVIDMKEFQQFSMDKDTWTATVGPGTLLGDLDERLHAAGNRTIAHGTSPQVGTGGHATIGGLGLQSRELGTTADQMMEAEVVLANSSIVRASATENSDLFFAIRGAGASFGVVTEFKFRTAPEPGSLVLFKYNVTLGTGAVLADAFKAWNRLVSKPDLSRKFSSTLTVFPGILSVSGAFFGGKPEFDALNPHAALPDVTNLNISVTGSFVGAVGEWADDFGQQIAGSIPAAFYAKSLQFSPSTLMTDEAADALFAYLDGADIAYFIIFNLVGGKINDIPLSDAAYAHRDSIYQMQSYAIDLKPPVSQKTRDFLDRINEVVEEHVPGVHGAYPGYVDPALPEAQQQYWGANLERLERIKAEIDPTDLFHNPQSVRPGK</sequence>
<evidence type="ECO:0000256" key="4">
    <source>
        <dbReference type="ARBA" id="ARBA00023002"/>
    </source>
</evidence>
<proteinExistence type="inferred from homology"/>
<dbReference type="OrthoDB" id="415825at2759"/>
<keyword evidence="3" id="KW-0274">FAD</keyword>
<evidence type="ECO:0000256" key="2">
    <source>
        <dbReference type="ARBA" id="ARBA00022630"/>
    </source>
</evidence>
<protein>
    <submittedName>
        <fullName evidence="6">Glucooligosaccharide oxidase</fullName>
    </submittedName>
</protein>
<dbReference type="AlphaFoldDB" id="A0A6A6AXB7"/>
<name>A0A6A6AXB7_9PEZI</name>
<evidence type="ECO:0000256" key="3">
    <source>
        <dbReference type="ARBA" id="ARBA00022827"/>
    </source>
</evidence>
<feature type="domain" description="FAD-binding PCMH-type" evidence="5">
    <location>
        <begin position="49"/>
        <end position="223"/>
    </location>
</feature>
<dbReference type="PANTHER" id="PTHR42973">
    <property type="entry name" value="BINDING OXIDOREDUCTASE, PUTATIVE (AFU_ORTHOLOGUE AFUA_1G17690)-RELATED"/>
    <property type="match status" value="1"/>
</dbReference>
<dbReference type="EMBL" id="ML995569">
    <property type="protein sequence ID" value="KAF2135574.1"/>
    <property type="molecule type" value="Genomic_DNA"/>
</dbReference>
<dbReference type="RefSeq" id="XP_033391292.1">
    <property type="nucleotide sequence ID" value="XM_033538533.1"/>
</dbReference>
<keyword evidence="7" id="KW-1185">Reference proteome</keyword>
<dbReference type="InterPro" id="IPR036318">
    <property type="entry name" value="FAD-bd_PCMH-like_sf"/>
</dbReference>
<evidence type="ECO:0000313" key="6">
    <source>
        <dbReference type="EMBL" id="KAF2135574.1"/>
    </source>
</evidence>
<organism evidence="6 7">
    <name type="scientific">Aplosporella prunicola CBS 121167</name>
    <dbReference type="NCBI Taxonomy" id="1176127"/>
    <lineage>
        <taxon>Eukaryota</taxon>
        <taxon>Fungi</taxon>
        <taxon>Dikarya</taxon>
        <taxon>Ascomycota</taxon>
        <taxon>Pezizomycotina</taxon>
        <taxon>Dothideomycetes</taxon>
        <taxon>Dothideomycetes incertae sedis</taxon>
        <taxon>Botryosphaeriales</taxon>
        <taxon>Aplosporellaceae</taxon>
        <taxon>Aplosporella</taxon>
    </lineage>
</organism>
<dbReference type="PANTHER" id="PTHR42973:SF17">
    <property type="entry name" value="OXIDASE, PUTATIVE (AFU_ORTHOLOGUE AFUA_6G14340)-RELATED"/>
    <property type="match status" value="1"/>
</dbReference>
<keyword evidence="4" id="KW-0560">Oxidoreductase</keyword>
<accession>A0A6A6AXB7</accession>
<dbReference type="InterPro" id="IPR016169">
    <property type="entry name" value="FAD-bd_PCMH_sub2"/>
</dbReference>
<dbReference type="InterPro" id="IPR006094">
    <property type="entry name" value="Oxid_FAD_bind_N"/>
</dbReference>
<dbReference type="InterPro" id="IPR050416">
    <property type="entry name" value="FAD-linked_Oxidoreductase"/>
</dbReference>
<dbReference type="Gene3D" id="3.30.465.10">
    <property type="match status" value="1"/>
</dbReference>
<dbReference type="GO" id="GO:0071949">
    <property type="term" value="F:FAD binding"/>
    <property type="evidence" value="ECO:0007669"/>
    <property type="project" value="InterPro"/>
</dbReference>
<evidence type="ECO:0000313" key="7">
    <source>
        <dbReference type="Proteomes" id="UP000799438"/>
    </source>
</evidence>
<dbReference type="SUPFAM" id="SSF56176">
    <property type="entry name" value="FAD-binding/transporter-associated domain-like"/>
    <property type="match status" value="1"/>
</dbReference>